<keyword evidence="1" id="KW-0802">TPR repeat</keyword>
<dbReference type="RefSeq" id="WP_309940742.1">
    <property type="nucleotide sequence ID" value="NZ_JAVDQD010000005.1"/>
</dbReference>
<feature type="domain" description="Beta-lactamase-related" evidence="3">
    <location>
        <begin position="18"/>
        <end position="235"/>
    </location>
</feature>
<dbReference type="Pfam" id="PF13181">
    <property type="entry name" value="TPR_8"/>
    <property type="match status" value="1"/>
</dbReference>
<sequence>MADLEIDQLVDLLDIEKKATVKDIISSRSGVFVPASNGGDMRSLAPERGTVNPGEFWLYNNWDFNMAGHIFEKKTNRNIYDEIESQFSIPLGMQDWNKSLQEKSGDALISEFPAYHIWFSTRDMARLGLLMLNNGMWGDKRIIEESWVKEMTSPKSSFEELDSVAPFLKSGDNKFSYGYMWWLWENDKNEMLKGAYSAQGAWGQNITILPEMNTVIAIKTNDLYYRQKGDHHYLIDLISQSYDSNVAHKMQGFAEFLKKNDIQAFVDGFRANKPQETDIDFEDAFNRMGYALLESKDVKNAVKIFELNTEMHPDSWNLFDSLGEGYFLLGDYTKSIENYKKAVTLNADNISNNNDRVELIIRRIENKLKSASKMN</sequence>
<name>A0AAE4BTC2_9BACT</name>
<keyword evidence="5" id="KW-1185">Reference proteome</keyword>
<dbReference type="InterPro" id="IPR011990">
    <property type="entry name" value="TPR-like_helical_dom_sf"/>
</dbReference>
<feature type="repeat" description="TPR" evidence="1">
    <location>
        <begin position="316"/>
        <end position="349"/>
    </location>
</feature>
<keyword evidence="2" id="KW-0175">Coiled coil</keyword>
<proteinExistence type="predicted"/>
<dbReference type="InterPro" id="IPR001466">
    <property type="entry name" value="Beta-lactam-related"/>
</dbReference>
<dbReference type="EMBL" id="JAVDQD010000005">
    <property type="protein sequence ID" value="MDR6240641.1"/>
    <property type="molecule type" value="Genomic_DNA"/>
</dbReference>
<dbReference type="InterPro" id="IPR050789">
    <property type="entry name" value="Diverse_Enzym_Activities"/>
</dbReference>
<dbReference type="SUPFAM" id="SSF48452">
    <property type="entry name" value="TPR-like"/>
    <property type="match status" value="1"/>
</dbReference>
<organism evidence="4 5">
    <name type="scientific">Aureibacter tunicatorum</name>
    <dbReference type="NCBI Taxonomy" id="866807"/>
    <lineage>
        <taxon>Bacteria</taxon>
        <taxon>Pseudomonadati</taxon>
        <taxon>Bacteroidota</taxon>
        <taxon>Cytophagia</taxon>
        <taxon>Cytophagales</taxon>
        <taxon>Persicobacteraceae</taxon>
        <taxon>Aureibacter</taxon>
    </lineage>
</organism>
<dbReference type="Gene3D" id="3.40.710.10">
    <property type="entry name" value="DD-peptidase/beta-lactamase superfamily"/>
    <property type="match status" value="1"/>
</dbReference>
<dbReference type="Proteomes" id="UP001185092">
    <property type="component" value="Unassembled WGS sequence"/>
</dbReference>
<dbReference type="Pfam" id="PF00144">
    <property type="entry name" value="Beta-lactamase"/>
    <property type="match status" value="1"/>
</dbReference>
<evidence type="ECO:0000256" key="1">
    <source>
        <dbReference type="PROSITE-ProRule" id="PRU00339"/>
    </source>
</evidence>
<evidence type="ECO:0000256" key="2">
    <source>
        <dbReference type="SAM" id="Coils"/>
    </source>
</evidence>
<evidence type="ECO:0000313" key="4">
    <source>
        <dbReference type="EMBL" id="MDR6240641.1"/>
    </source>
</evidence>
<dbReference type="SMART" id="SM00028">
    <property type="entry name" value="TPR"/>
    <property type="match status" value="2"/>
</dbReference>
<gene>
    <name evidence="4" type="ORF">HNQ88_003717</name>
</gene>
<accession>A0AAE4BTC2</accession>
<dbReference type="Gene3D" id="1.25.40.10">
    <property type="entry name" value="Tetratricopeptide repeat domain"/>
    <property type="match status" value="1"/>
</dbReference>
<reference evidence="4" key="1">
    <citation type="submission" date="2023-07" db="EMBL/GenBank/DDBJ databases">
        <title>Genomic Encyclopedia of Type Strains, Phase IV (KMG-IV): sequencing the most valuable type-strain genomes for metagenomic binning, comparative biology and taxonomic classification.</title>
        <authorList>
            <person name="Goeker M."/>
        </authorList>
    </citation>
    <scope>NUCLEOTIDE SEQUENCE</scope>
    <source>
        <strain evidence="4">DSM 26174</strain>
    </source>
</reference>
<feature type="repeat" description="TPR" evidence="1">
    <location>
        <begin position="282"/>
        <end position="315"/>
    </location>
</feature>
<feature type="coiled-coil region" evidence="2">
    <location>
        <begin position="347"/>
        <end position="374"/>
    </location>
</feature>
<dbReference type="PROSITE" id="PS50005">
    <property type="entry name" value="TPR"/>
    <property type="match status" value="2"/>
</dbReference>
<dbReference type="InterPro" id="IPR012338">
    <property type="entry name" value="Beta-lactam/transpept-like"/>
</dbReference>
<dbReference type="PANTHER" id="PTHR43283">
    <property type="entry name" value="BETA-LACTAMASE-RELATED"/>
    <property type="match status" value="1"/>
</dbReference>
<dbReference type="SUPFAM" id="SSF56601">
    <property type="entry name" value="beta-lactamase/transpeptidase-like"/>
    <property type="match status" value="1"/>
</dbReference>
<dbReference type="AlphaFoldDB" id="A0AAE4BTC2"/>
<evidence type="ECO:0000259" key="3">
    <source>
        <dbReference type="Pfam" id="PF00144"/>
    </source>
</evidence>
<dbReference type="InterPro" id="IPR019734">
    <property type="entry name" value="TPR_rpt"/>
</dbReference>
<evidence type="ECO:0000313" key="5">
    <source>
        <dbReference type="Proteomes" id="UP001185092"/>
    </source>
</evidence>
<protein>
    <submittedName>
        <fullName evidence="4">CubicO group peptidase (Beta-lactamase class C family)</fullName>
    </submittedName>
</protein>
<dbReference type="PANTHER" id="PTHR43283:SF7">
    <property type="entry name" value="BETA-LACTAMASE-RELATED DOMAIN-CONTAINING PROTEIN"/>
    <property type="match status" value="1"/>
</dbReference>
<comment type="caution">
    <text evidence="4">The sequence shown here is derived from an EMBL/GenBank/DDBJ whole genome shotgun (WGS) entry which is preliminary data.</text>
</comment>